<evidence type="ECO:0000313" key="2">
    <source>
        <dbReference type="EMBL" id="KAL2717131.1"/>
    </source>
</evidence>
<gene>
    <name evidence="2" type="ORF">V1478_012831</name>
</gene>
<feature type="region of interest" description="Disordered" evidence="1">
    <location>
        <begin position="1"/>
        <end position="38"/>
    </location>
</feature>
<feature type="compositionally biased region" description="Basic residues" evidence="1">
    <location>
        <begin position="1"/>
        <end position="19"/>
    </location>
</feature>
<accession>A0ABD2A929</accession>
<feature type="compositionally biased region" description="Basic and acidic residues" evidence="1">
    <location>
        <begin position="21"/>
        <end position="31"/>
    </location>
</feature>
<keyword evidence="3" id="KW-1185">Reference proteome</keyword>
<evidence type="ECO:0000256" key="1">
    <source>
        <dbReference type="SAM" id="MobiDB-lite"/>
    </source>
</evidence>
<protein>
    <submittedName>
        <fullName evidence="2">Uncharacterized protein</fullName>
    </submittedName>
</protein>
<dbReference type="Proteomes" id="UP001607302">
    <property type="component" value="Unassembled WGS sequence"/>
</dbReference>
<dbReference type="EMBL" id="JAUDFV010000153">
    <property type="protein sequence ID" value="KAL2717131.1"/>
    <property type="molecule type" value="Genomic_DNA"/>
</dbReference>
<dbReference type="AlphaFoldDB" id="A0ABD2A929"/>
<comment type="caution">
    <text evidence="2">The sequence shown here is derived from an EMBL/GenBank/DDBJ whole genome shotgun (WGS) entry which is preliminary data.</text>
</comment>
<evidence type="ECO:0000313" key="3">
    <source>
        <dbReference type="Proteomes" id="UP001607302"/>
    </source>
</evidence>
<sequence length="38" mass="4510">MKRGMNIHNVLLKKAKQKRFQSSDDKCDRVQTRHRKAG</sequence>
<reference evidence="2 3" key="1">
    <citation type="journal article" date="2024" name="Ann. Entomol. Soc. Am.">
        <title>Genomic analyses of the southern and eastern yellowjacket wasps (Hymenoptera: Vespidae) reveal evolutionary signatures of social life.</title>
        <authorList>
            <person name="Catto M.A."/>
            <person name="Caine P.B."/>
            <person name="Orr S.E."/>
            <person name="Hunt B.G."/>
            <person name="Goodisman M.A.D."/>
        </authorList>
    </citation>
    <scope>NUCLEOTIDE SEQUENCE [LARGE SCALE GENOMIC DNA]</scope>
    <source>
        <strain evidence="2">233</strain>
        <tissue evidence="2">Head and thorax</tissue>
    </source>
</reference>
<organism evidence="2 3">
    <name type="scientific">Vespula squamosa</name>
    <name type="common">Southern yellow jacket</name>
    <name type="synonym">Wasp</name>
    <dbReference type="NCBI Taxonomy" id="30214"/>
    <lineage>
        <taxon>Eukaryota</taxon>
        <taxon>Metazoa</taxon>
        <taxon>Ecdysozoa</taxon>
        <taxon>Arthropoda</taxon>
        <taxon>Hexapoda</taxon>
        <taxon>Insecta</taxon>
        <taxon>Pterygota</taxon>
        <taxon>Neoptera</taxon>
        <taxon>Endopterygota</taxon>
        <taxon>Hymenoptera</taxon>
        <taxon>Apocrita</taxon>
        <taxon>Aculeata</taxon>
        <taxon>Vespoidea</taxon>
        <taxon>Vespidae</taxon>
        <taxon>Vespinae</taxon>
        <taxon>Vespula</taxon>
    </lineage>
</organism>
<proteinExistence type="predicted"/>
<name>A0ABD2A929_VESSQ</name>